<dbReference type="InterPro" id="IPR036024">
    <property type="entry name" value="Somatomedin_B-like_dom_sf"/>
</dbReference>
<comment type="caution">
    <text evidence="3">The sequence shown here is derived from an EMBL/GenBank/DDBJ whole genome shotgun (WGS) entry which is preliminary data.</text>
</comment>
<dbReference type="SUPFAM" id="SSF90188">
    <property type="entry name" value="Somatomedin B domain"/>
    <property type="match status" value="1"/>
</dbReference>
<evidence type="ECO:0000259" key="2">
    <source>
        <dbReference type="PROSITE" id="PS50958"/>
    </source>
</evidence>
<dbReference type="PROSITE" id="PS50958">
    <property type="entry name" value="SMB_2"/>
    <property type="match status" value="1"/>
</dbReference>
<accession>A0AAV4F5B7</accession>
<feature type="domain" description="SMB" evidence="2">
    <location>
        <begin position="46"/>
        <end position="91"/>
    </location>
</feature>
<name>A0AAV4F5B7_9GAST</name>
<proteinExistence type="predicted"/>
<dbReference type="InterPro" id="IPR001212">
    <property type="entry name" value="Somatomedin_B_dom"/>
</dbReference>
<organism evidence="3 4">
    <name type="scientific">Elysia marginata</name>
    <dbReference type="NCBI Taxonomy" id="1093978"/>
    <lineage>
        <taxon>Eukaryota</taxon>
        <taxon>Metazoa</taxon>
        <taxon>Spiralia</taxon>
        <taxon>Lophotrochozoa</taxon>
        <taxon>Mollusca</taxon>
        <taxon>Gastropoda</taxon>
        <taxon>Heterobranchia</taxon>
        <taxon>Euthyneura</taxon>
        <taxon>Panpulmonata</taxon>
        <taxon>Sacoglossa</taxon>
        <taxon>Placobranchoidea</taxon>
        <taxon>Plakobranchidae</taxon>
        <taxon>Elysia</taxon>
    </lineage>
</organism>
<reference evidence="3 4" key="1">
    <citation type="journal article" date="2021" name="Elife">
        <title>Chloroplast acquisition without the gene transfer in kleptoplastic sea slugs, Plakobranchus ocellatus.</title>
        <authorList>
            <person name="Maeda T."/>
            <person name="Takahashi S."/>
            <person name="Yoshida T."/>
            <person name="Shimamura S."/>
            <person name="Takaki Y."/>
            <person name="Nagai Y."/>
            <person name="Toyoda A."/>
            <person name="Suzuki Y."/>
            <person name="Arimoto A."/>
            <person name="Ishii H."/>
            <person name="Satoh N."/>
            <person name="Nishiyama T."/>
            <person name="Hasebe M."/>
            <person name="Maruyama T."/>
            <person name="Minagawa J."/>
            <person name="Obokata J."/>
            <person name="Shigenobu S."/>
        </authorList>
    </citation>
    <scope>NUCLEOTIDE SEQUENCE [LARGE SCALE GENOMIC DNA]</scope>
</reference>
<keyword evidence="4" id="KW-1185">Reference proteome</keyword>
<evidence type="ECO:0000313" key="3">
    <source>
        <dbReference type="EMBL" id="GFR67991.1"/>
    </source>
</evidence>
<gene>
    <name evidence="3" type="ORF">ElyMa_002013000</name>
</gene>
<evidence type="ECO:0000256" key="1">
    <source>
        <dbReference type="ARBA" id="ARBA00023157"/>
    </source>
</evidence>
<protein>
    <recommendedName>
        <fullName evidence="2">SMB domain-containing protein</fullName>
    </recommendedName>
</protein>
<sequence>MVPPGIIENNMHDLLFTQCLETVTRFVERHKLCNTTDMENLQPHQDFDTCANQCGRTKNLGSFFKCACDEKCTVYDDCCADMRTQCPGTYARAKVELEDGQFTFAQSTCTGSTLAVNANMQVGITHPAPNVNGPSTVTQAFGSSTGVSLWNILDNINIFEVVDSQRGVVFKDYLSFASWGVSPHRLAVVPIVATLTCVQAEPDELAQTNLFRLLPACVVTRTQIVPTVFHRSCKSEGRITCICEEFSEIEGNVRDACQDQGRLTHRRLVPHKKLSESDNREMCEVTGGPGGNVEDANPPLTLALPKLTGTHTKEVPITITPMVRSETRSKPGFLFNGKPSTTSNITLGRERASAHPEYLTLSDVPLEFVVDLKEILERRLRCPSFDAQLSQCDLEECVQGALLVTSQTSSLTFKGNMRCVIPSVAVVEITDNSTGVSLCNCLRIANAVASLKVWKVKVKEINQDQCVMRLEGIPYESEAAKSGLYNFSADQLTKPTEARFLGELSVLAVKEILTQQMDKTKHACLEEMVELSQVCFYSLTFDEPREQELADCVTLNPRSSAQRGNKENLVQLNTAVSKTSTNVMCPDTNTEYCMVSLFIFATLSKRLD</sequence>
<keyword evidence="1" id="KW-1015">Disulfide bond</keyword>
<dbReference type="EMBL" id="BMAT01004082">
    <property type="protein sequence ID" value="GFR67991.1"/>
    <property type="molecule type" value="Genomic_DNA"/>
</dbReference>
<dbReference type="AlphaFoldDB" id="A0AAV4F5B7"/>
<dbReference type="Proteomes" id="UP000762676">
    <property type="component" value="Unassembled WGS sequence"/>
</dbReference>
<evidence type="ECO:0000313" key="4">
    <source>
        <dbReference type="Proteomes" id="UP000762676"/>
    </source>
</evidence>